<dbReference type="InterPro" id="IPR016047">
    <property type="entry name" value="M23ase_b-sheet_dom"/>
</dbReference>
<evidence type="ECO:0000256" key="2">
    <source>
        <dbReference type="SAM" id="SignalP"/>
    </source>
</evidence>
<organism evidence="4 5">
    <name type="scientific">Pseudoclavibacter terrae</name>
    <dbReference type="NCBI Taxonomy" id="1530195"/>
    <lineage>
        <taxon>Bacteria</taxon>
        <taxon>Bacillati</taxon>
        <taxon>Actinomycetota</taxon>
        <taxon>Actinomycetes</taxon>
        <taxon>Micrococcales</taxon>
        <taxon>Microbacteriaceae</taxon>
        <taxon>Pseudoclavibacter</taxon>
    </lineage>
</organism>
<accession>A0A7J5B0J9</accession>
<evidence type="ECO:0000256" key="1">
    <source>
        <dbReference type="SAM" id="MobiDB-lite"/>
    </source>
</evidence>
<dbReference type="OrthoDB" id="9809488at2"/>
<evidence type="ECO:0000313" key="4">
    <source>
        <dbReference type="EMBL" id="KAB1637291.1"/>
    </source>
</evidence>
<dbReference type="Pfam" id="PF01551">
    <property type="entry name" value="Peptidase_M23"/>
    <property type="match status" value="1"/>
</dbReference>
<protein>
    <submittedName>
        <fullName evidence="4">M23 family metallopeptidase</fullName>
    </submittedName>
</protein>
<dbReference type="PANTHER" id="PTHR21666">
    <property type="entry name" value="PEPTIDASE-RELATED"/>
    <property type="match status" value="1"/>
</dbReference>
<dbReference type="EMBL" id="WBJX01000004">
    <property type="protein sequence ID" value="KAB1637291.1"/>
    <property type="molecule type" value="Genomic_DNA"/>
</dbReference>
<dbReference type="InterPro" id="IPR011055">
    <property type="entry name" value="Dup_hybrid_motif"/>
</dbReference>
<evidence type="ECO:0000313" key="5">
    <source>
        <dbReference type="Proteomes" id="UP000490386"/>
    </source>
</evidence>
<keyword evidence="5" id="KW-1185">Reference proteome</keyword>
<comment type="caution">
    <text evidence="4">The sequence shown here is derived from an EMBL/GenBank/DDBJ whole genome shotgun (WGS) entry which is preliminary data.</text>
</comment>
<keyword evidence="2" id="KW-0732">Signal</keyword>
<dbReference type="SUPFAM" id="SSF51261">
    <property type="entry name" value="Duplicated hybrid motif"/>
    <property type="match status" value="1"/>
</dbReference>
<feature type="region of interest" description="Disordered" evidence="1">
    <location>
        <begin position="404"/>
        <end position="424"/>
    </location>
</feature>
<feature type="domain" description="M23ase beta-sheet core" evidence="3">
    <location>
        <begin position="263"/>
        <end position="361"/>
    </location>
</feature>
<dbReference type="InterPro" id="IPR050570">
    <property type="entry name" value="Cell_wall_metabolism_enzyme"/>
</dbReference>
<proteinExistence type="predicted"/>
<sequence length="424" mass="44005">MTGIRAGNASVFAAAVAVAGLLALSACSASPALTIGADAPPSVSETPPAAAAPGATGEQFTPVVVSALAEPIPVLGTDERIHLAYELQLTNGSPSKVKVTAVEAGASGTVLQELEGDDLDDVMRVAGTTDGGGLELGPGQNATVWMDATVASDADVPDRIEHTVTVEMPKAQPPLYEKTIEQTTQAVRVDKRDVAVIGPPLTGDNWLDANGCCGLTAHRGAVSPINGTYWAPERWAIDYVKLTPTMKLSDDGARDNARSYPGYGQNVIAVADGPIVAITTDRPEQEPGTAPGPTLTLDEYGGNYVVQDIGGGTYAFYAHLKTGNPFDLQVGQQLTRGDRLGLLGNTGNTDAPHLHFHLMDSPNPLASNGLPFMFDTFTLDGQVTSQAALDAGEQGKAYKVDKADAGERSGQVPLTGDLMTYPGE</sequence>
<feature type="signal peptide" evidence="2">
    <location>
        <begin position="1"/>
        <end position="28"/>
    </location>
</feature>
<dbReference type="Proteomes" id="UP000490386">
    <property type="component" value="Unassembled WGS sequence"/>
</dbReference>
<reference evidence="4 5" key="1">
    <citation type="submission" date="2019-09" db="EMBL/GenBank/DDBJ databases">
        <title>Phylogeny of genus Pseudoclavibacter and closely related genus.</title>
        <authorList>
            <person name="Li Y."/>
        </authorList>
    </citation>
    <scope>NUCLEOTIDE SEQUENCE [LARGE SCALE GENOMIC DNA]</scope>
    <source>
        <strain evidence="4 5">THG-MD12</strain>
    </source>
</reference>
<dbReference type="GO" id="GO:0004222">
    <property type="term" value="F:metalloendopeptidase activity"/>
    <property type="evidence" value="ECO:0007669"/>
    <property type="project" value="TreeGrafter"/>
</dbReference>
<feature type="chain" id="PRO_5029531357" evidence="2">
    <location>
        <begin position="29"/>
        <end position="424"/>
    </location>
</feature>
<dbReference type="CDD" id="cd12797">
    <property type="entry name" value="M23_peptidase"/>
    <property type="match status" value="1"/>
</dbReference>
<gene>
    <name evidence="4" type="ORF">F8O03_13535</name>
</gene>
<dbReference type="PROSITE" id="PS51257">
    <property type="entry name" value="PROKAR_LIPOPROTEIN"/>
    <property type="match status" value="1"/>
</dbReference>
<dbReference type="Gene3D" id="2.70.70.10">
    <property type="entry name" value="Glucose Permease (Domain IIA)"/>
    <property type="match status" value="1"/>
</dbReference>
<dbReference type="RefSeq" id="WP_151424314.1">
    <property type="nucleotide sequence ID" value="NZ_WBJX01000004.1"/>
</dbReference>
<dbReference type="AlphaFoldDB" id="A0A7J5B0J9"/>
<evidence type="ECO:0000259" key="3">
    <source>
        <dbReference type="Pfam" id="PF01551"/>
    </source>
</evidence>
<dbReference type="PANTHER" id="PTHR21666:SF270">
    <property type="entry name" value="MUREIN HYDROLASE ACTIVATOR ENVC"/>
    <property type="match status" value="1"/>
</dbReference>
<name>A0A7J5B0J9_9MICO</name>